<dbReference type="KEGG" id="ncb:C0V82_16475"/>
<organism evidence="1 2">
    <name type="scientific">Niveispirillum cyanobacteriorum</name>
    <dbReference type="NCBI Taxonomy" id="1612173"/>
    <lineage>
        <taxon>Bacteria</taxon>
        <taxon>Pseudomonadati</taxon>
        <taxon>Pseudomonadota</taxon>
        <taxon>Alphaproteobacteria</taxon>
        <taxon>Rhodospirillales</taxon>
        <taxon>Azospirillaceae</taxon>
        <taxon>Niveispirillum</taxon>
    </lineage>
</organism>
<dbReference type="AlphaFoldDB" id="A0A2K9NFW9"/>
<dbReference type="Proteomes" id="UP000234752">
    <property type="component" value="Chromosome eg_2"/>
</dbReference>
<dbReference type="EMBL" id="CP025612">
    <property type="protein sequence ID" value="AUN32020.1"/>
    <property type="molecule type" value="Genomic_DNA"/>
</dbReference>
<dbReference type="RefSeq" id="WP_102113572.1">
    <property type="nucleotide sequence ID" value="NZ_BMGN01000006.1"/>
</dbReference>
<dbReference type="Pfam" id="PF07310">
    <property type="entry name" value="PAS_5"/>
    <property type="match status" value="1"/>
</dbReference>
<proteinExistence type="predicted"/>
<reference evidence="1 2" key="1">
    <citation type="submission" date="2017-12" db="EMBL/GenBank/DDBJ databases">
        <title>Genomes of bacteria within cyanobacterial aggregates.</title>
        <authorList>
            <person name="Cai H."/>
        </authorList>
    </citation>
    <scope>NUCLEOTIDE SEQUENCE [LARGE SCALE GENOMIC DNA]</scope>
    <source>
        <strain evidence="1 2">TH16</strain>
    </source>
</reference>
<dbReference type="OrthoDB" id="7360781at2"/>
<protein>
    <submittedName>
        <fullName evidence="1">Uncharacterized protein</fullName>
    </submittedName>
</protein>
<evidence type="ECO:0000313" key="2">
    <source>
        <dbReference type="Proteomes" id="UP000234752"/>
    </source>
</evidence>
<accession>A0A2K9NFW9</accession>
<evidence type="ECO:0000313" key="1">
    <source>
        <dbReference type="EMBL" id="AUN32020.1"/>
    </source>
</evidence>
<keyword evidence="2" id="KW-1185">Reference proteome</keyword>
<dbReference type="InterPro" id="IPR009922">
    <property type="entry name" value="DUF1457"/>
</dbReference>
<sequence length="191" mass="21673">MGMLIFSRLAAPFGMWETHAGEPLQDTPDLMVELRDQWRECAAGPRIPRALDFTPVALRSIANNLALVDLRLGVEQARYLWAGQGLVKLFGSPLTGKLLSQCYKGQTLAEVRDAYRRMLELGGPVFSDRRFRVFTEKLGYHRLMLPLLDDTGEVGFAMLMILPKGNLRSSMDWRCLEMELDLVEALRSTER</sequence>
<gene>
    <name evidence="1" type="ORF">C0V82_16475</name>
</gene>
<name>A0A2K9NFW9_9PROT</name>